<accession>A0AAV7ULA9</accession>
<feature type="signal peptide" evidence="1">
    <location>
        <begin position="1"/>
        <end position="34"/>
    </location>
</feature>
<keyword evidence="3" id="KW-1185">Reference proteome</keyword>
<feature type="chain" id="PRO_5043384048" description="Secreted protein" evidence="1">
    <location>
        <begin position="35"/>
        <end position="180"/>
    </location>
</feature>
<sequence>MVIDAGCSRPVLLGCTLRVLRLLIILFNVPVSPSQVRQQRGPLRTDPNFRGEGVPTCVHTQCFSSALVPSVLSRVVLRPTSPLLIARCPTFVSGVALLRGARETLHLSLSLRVFVLDRLSSGAALVRTRGAPRVPLSASRRRDSLYRTPVLPFFSGKKGIRMCLHLVAVFGIALGSIIRM</sequence>
<evidence type="ECO:0000313" key="2">
    <source>
        <dbReference type="EMBL" id="KAJ1189785.1"/>
    </source>
</evidence>
<dbReference type="Proteomes" id="UP001066276">
    <property type="component" value="Chromosome 3_1"/>
</dbReference>
<name>A0AAV7ULA9_PLEWA</name>
<dbReference type="AlphaFoldDB" id="A0AAV7ULA9"/>
<organism evidence="2 3">
    <name type="scientific">Pleurodeles waltl</name>
    <name type="common">Iberian ribbed newt</name>
    <dbReference type="NCBI Taxonomy" id="8319"/>
    <lineage>
        <taxon>Eukaryota</taxon>
        <taxon>Metazoa</taxon>
        <taxon>Chordata</taxon>
        <taxon>Craniata</taxon>
        <taxon>Vertebrata</taxon>
        <taxon>Euteleostomi</taxon>
        <taxon>Amphibia</taxon>
        <taxon>Batrachia</taxon>
        <taxon>Caudata</taxon>
        <taxon>Salamandroidea</taxon>
        <taxon>Salamandridae</taxon>
        <taxon>Pleurodelinae</taxon>
        <taxon>Pleurodeles</taxon>
    </lineage>
</organism>
<dbReference type="EMBL" id="JANPWB010000005">
    <property type="protein sequence ID" value="KAJ1189785.1"/>
    <property type="molecule type" value="Genomic_DNA"/>
</dbReference>
<comment type="caution">
    <text evidence="2">The sequence shown here is derived from an EMBL/GenBank/DDBJ whole genome shotgun (WGS) entry which is preliminary data.</text>
</comment>
<evidence type="ECO:0008006" key="4">
    <source>
        <dbReference type="Google" id="ProtNLM"/>
    </source>
</evidence>
<reference evidence="2" key="1">
    <citation type="journal article" date="2022" name="bioRxiv">
        <title>Sequencing and chromosome-scale assembly of the giantPleurodeles waltlgenome.</title>
        <authorList>
            <person name="Brown T."/>
            <person name="Elewa A."/>
            <person name="Iarovenko S."/>
            <person name="Subramanian E."/>
            <person name="Araus A.J."/>
            <person name="Petzold A."/>
            <person name="Susuki M."/>
            <person name="Suzuki K.-i.T."/>
            <person name="Hayashi T."/>
            <person name="Toyoda A."/>
            <person name="Oliveira C."/>
            <person name="Osipova E."/>
            <person name="Leigh N.D."/>
            <person name="Simon A."/>
            <person name="Yun M.H."/>
        </authorList>
    </citation>
    <scope>NUCLEOTIDE SEQUENCE</scope>
    <source>
        <strain evidence="2">20211129_DDA</strain>
        <tissue evidence="2">Liver</tissue>
    </source>
</reference>
<gene>
    <name evidence="2" type="ORF">NDU88_006527</name>
</gene>
<protein>
    <recommendedName>
        <fullName evidence="4">Secreted protein</fullName>
    </recommendedName>
</protein>
<proteinExistence type="predicted"/>
<evidence type="ECO:0000313" key="3">
    <source>
        <dbReference type="Proteomes" id="UP001066276"/>
    </source>
</evidence>
<keyword evidence="1" id="KW-0732">Signal</keyword>
<evidence type="ECO:0000256" key="1">
    <source>
        <dbReference type="SAM" id="SignalP"/>
    </source>
</evidence>